<name>A0ABR7CNK1_9BACT</name>
<feature type="domain" description="DUF6852" evidence="2">
    <location>
        <begin position="51"/>
        <end position="119"/>
    </location>
</feature>
<proteinExistence type="predicted"/>
<evidence type="ECO:0000259" key="2">
    <source>
        <dbReference type="Pfam" id="PF21186"/>
    </source>
</evidence>
<keyword evidence="4" id="KW-1185">Reference proteome</keyword>
<comment type="caution">
    <text evidence="3">The sequence shown here is derived from an EMBL/GenBank/DDBJ whole genome shotgun (WGS) entry which is preliminary data.</text>
</comment>
<evidence type="ECO:0000313" key="4">
    <source>
        <dbReference type="Proteomes" id="UP000636891"/>
    </source>
</evidence>
<feature type="domain" description="DUF5606" evidence="1">
    <location>
        <begin position="3"/>
        <end position="48"/>
    </location>
</feature>
<organism evidence="3 4">
    <name type="scientific">Alistipes hominis</name>
    <dbReference type="NCBI Taxonomy" id="2763015"/>
    <lineage>
        <taxon>Bacteria</taxon>
        <taxon>Pseudomonadati</taxon>
        <taxon>Bacteroidota</taxon>
        <taxon>Bacteroidia</taxon>
        <taxon>Bacteroidales</taxon>
        <taxon>Rikenellaceae</taxon>
        <taxon>Alistipes</taxon>
    </lineage>
</organism>
<gene>
    <name evidence="3" type="ORF">H8S08_09510</name>
</gene>
<evidence type="ECO:0000313" key="3">
    <source>
        <dbReference type="EMBL" id="MBC5617248.1"/>
    </source>
</evidence>
<reference evidence="3 4" key="1">
    <citation type="submission" date="2020-08" db="EMBL/GenBank/DDBJ databases">
        <title>Genome public.</title>
        <authorList>
            <person name="Liu C."/>
            <person name="Sun Q."/>
        </authorList>
    </citation>
    <scope>NUCLEOTIDE SEQUENCE [LARGE SCALE GENOMIC DNA]</scope>
    <source>
        <strain evidence="3 4">New-7</strain>
    </source>
</reference>
<protein>
    <submittedName>
        <fullName evidence="3">DUF5606 domain-containing protein</fullName>
    </submittedName>
</protein>
<dbReference type="InterPro" id="IPR049282">
    <property type="entry name" value="BVU_3817_N_sf"/>
</dbReference>
<accession>A0ABR7CNK1</accession>
<dbReference type="Gene3D" id="2.30.30.730">
    <property type="match status" value="1"/>
</dbReference>
<dbReference type="EMBL" id="JACOOK010000005">
    <property type="protein sequence ID" value="MBC5617248.1"/>
    <property type="molecule type" value="Genomic_DNA"/>
</dbReference>
<dbReference type="Gene3D" id="1.10.10.1650">
    <property type="match status" value="1"/>
</dbReference>
<dbReference type="InterPro" id="IPR041218">
    <property type="entry name" value="DUF5606"/>
</dbReference>
<dbReference type="Pfam" id="PF21186">
    <property type="entry name" value="DUF6852"/>
    <property type="match status" value="1"/>
</dbReference>
<dbReference type="Proteomes" id="UP000636891">
    <property type="component" value="Unassembled WGS sequence"/>
</dbReference>
<sequence length="145" mass="15918">MKLKDVLAISGQGGLFKFVAQSRNGIIVESLADGTRTCAPATARVSSLGEIAIFTDGEDMPLAEVFQKIYEKCEGKQTIDPKSPAEALKKYFAEVLPEYDRSRVHVSDMKKMATWYNLLVASGMTEFKTGNEESQEESGENGQQS</sequence>
<dbReference type="Pfam" id="PF18347">
    <property type="entry name" value="DUF5606"/>
    <property type="match status" value="1"/>
</dbReference>
<dbReference type="InterPro" id="IPR049280">
    <property type="entry name" value="DUF6852"/>
</dbReference>
<dbReference type="InterPro" id="IPR049281">
    <property type="entry name" value="BVU_3817-like_C_sf"/>
</dbReference>
<evidence type="ECO:0000259" key="1">
    <source>
        <dbReference type="Pfam" id="PF18347"/>
    </source>
</evidence>
<dbReference type="RefSeq" id="WP_101573208.1">
    <property type="nucleotide sequence ID" value="NZ_JACOOK010000005.1"/>
</dbReference>